<dbReference type="Pfam" id="PF00646">
    <property type="entry name" value="F-box"/>
    <property type="match status" value="1"/>
</dbReference>
<dbReference type="OrthoDB" id="3681923at2759"/>
<dbReference type="EMBL" id="MU006219">
    <property type="protein sequence ID" value="KAF2830446.1"/>
    <property type="molecule type" value="Genomic_DNA"/>
</dbReference>
<reference evidence="3" key="1">
    <citation type="journal article" date="2020" name="Stud. Mycol.">
        <title>101 Dothideomycetes genomes: a test case for predicting lifestyles and emergence of pathogens.</title>
        <authorList>
            <person name="Haridas S."/>
            <person name="Albert R."/>
            <person name="Binder M."/>
            <person name="Bloem J."/>
            <person name="Labutti K."/>
            <person name="Salamov A."/>
            <person name="Andreopoulos B."/>
            <person name="Baker S."/>
            <person name="Barry K."/>
            <person name="Bills G."/>
            <person name="Bluhm B."/>
            <person name="Cannon C."/>
            <person name="Castanera R."/>
            <person name="Culley D."/>
            <person name="Daum C."/>
            <person name="Ezra D."/>
            <person name="Gonzalez J."/>
            <person name="Henrissat B."/>
            <person name="Kuo A."/>
            <person name="Liang C."/>
            <person name="Lipzen A."/>
            <person name="Lutzoni F."/>
            <person name="Magnuson J."/>
            <person name="Mondo S."/>
            <person name="Nolan M."/>
            <person name="Ohm R."/>
            <person name="Pangilinan J."/>
            <person name="Park H.-J."/>
            <person name="Ramirez L."/>
            <person name="Alfaro M."/>
            <person name="Sun H."/>
            <person name="Tritt A."/>
            <person name="Yoshinaga Y."/>
            <person name="Zwiers L.-H."/>
            <person name="Turgeon B."/>
            <person name="Goodwin S."/>
            <person name="Spatafora J."/>
            <person name="Crous P."/>
            <person name="Grigoriev I."/>
        </authorList>
    </citation>
    <scope>NUCLEOTIDE SEQUENCE</scope>
    <source>
        <strain evidence="3">CBS 113818</strain>
    </source>
</reference>
<name>A0A6A7AB42_9PLEO</name>
<keyword evidence="4" id="KW-1185">Reference proteome</keyword>
<evidence type="ECO:0000259" key="2">
    <source>
        <dbReference type="Pfam" id="PF00646"/>
    </source>
</evidence>
<evidence type="ECO:0000313" key="4">
    <source>
        <dbReference type="Proteomes" id="UP000799424"/>
    </source>
</evidence>
<sequence>MTESEIMTAIGPDFQFDEERPSLAKGKKSFIKKLSERREAFRFNMRGIQTNNLDQDEQHESSRPASSPSTQKDFFKLPPVNWSKSERSRNDFAVRYDDVANSQLPTPMLSPSSTQCEFEPRQPSIAQMDRQMIRDFVSSEATSTQRVHSSHSLPSIDSPCPSPLYSPKSFRVKHRSRSLPSQMTDEEMDAWLEKPEDADAHRQRKLSSAASSRRGSAATRTTTSGVKEAHRKHSIPRKQISSPRASPSNLAIVEAAKEEPEASHASEDAELPPPQVASTELNQNGITFFSLPDEVLLEITRRLDMKSVALCRASSKKIYDTVPAPLRPLVLKKT</sequence>
<feature type="region of interest" description="Disordered" evidence="1">
    <location>
        <begin position="45"/>
        <end position="83"/>
    </location>
</feature>
<organism evidence="3 4">
    <name type="scientific">Ophiobolus disseminans</name>
    <dbReference type="NCBI Taxonomy" id="1469910"/>
    <lineage>
        <taxon>Eukaryota</taxon>
        <taxon>Fungi</taxon>
        <taxon>Dikarya</taxon>
        <taxon>Ascomycota</taxon>
        <taxon>Pezizomycotina</taxon>
        <taxon>Dothideomycetes</taxon>
        <taxon>Pleosporomycetidae</taxon>
        <taxon>Pleosporales</taxon>
        <taxon>Pleosporineae</taxon>
        <taxon>Phaeosphaeriaceae</taxon>
        <taxon>Ophiobolus</taxon>
    </lineage>
</organism>
<feature type="compositionally biased region" description="Polar residues" evidence="1">
    <location>
        <begin position="139"/>
        <end position="155"/>
    </location>
</feature>
<feature type="region of interest" description="Disordered" evidence="1">
    <location>
        <begin position="102"/>
        <end position="121"/>
    </location>
</feature>
<protein>
    <recommendedName>
        <fullName evidence="2">F-box domain-containing protein</fullName>
    </recommendedName>
</protein>
<feature type="region of interest" description="Disordered" evidence="1">
    <location>
        <begin position="136"/>
        <end position="277"/>
    </location>
</feature>
<dbReference type="AlphaFoldDB" id="A0A6A7AB42"/>
<evidence type="ECO:0000256" key="1">
    <source>
        <dbReference type="SAM" id="MobiDB-lite"/>
    </source>
</evidence>
<feature type="compositionally biased region" description="Basic and acidic residues" evidence="1">
    <location>
        <begin position="191"/>
        <end position="201"/>
    </location>
</feature>
<evidence type="ECO:0000313" key="3">
    <source>
        <dbReference type="EMBL" id="KAF2830446.1"/>
    </source>
</evidence>
<feature type="compositionally biased region" description="Polar residues" evidence="1">
    <location>
        <begin position="102"/>
        <end position="116"/>
    </location>
</feature>
<dbReference type="SUPFAM" id="SSF81383">
    <property type="entry name" value="F-box domain"/>
    <property type="match status" value="1"/>
</dbReference>
<dbReference type="InterPro" id="IPR036047">
    <property type="entry name" value="F-box-like_dom_sf"/>
</dbReference>
<dbReference type="CDD" id="cd09917">
    <property type="entry name" value="F-box_SF"/>
    <property type="match status" value="1"/>
</dbReference>
<feature type="compositionally biased region" description="Polar residues" evidence="1">
    <location>
        <begin position="63"/>
        <end position="72"/>
    </location>
</feature>
<feature type="domain" description="F-box" evidence="2">
    <location>
        <begin position="289"/>
        <end position="322"/>
    </location>
</feature>
<gene>
    <name evidence="3" type="ORF">CC86DRAFT_161647</name>
</gene>
<dbReference type="InterPro" id="IPR001810">
    <property type="entry name" value="F-box_dom"/>
</dbReference>
<accession>A0A6A7AB42</accession>
<dbReference type="Proteomes" id="UP000799424">
    <property type="component" value="Unassembled WGS sequence"/>
</dbReference>
<proteinExistence type="predicted"/>
<feature type="compositionally biased region" description="Polar residues" evidence="1">
    <location>
        <begin position="239"/>
        <end position="249"/>
    </location>
</feature>
<feature type="compositionally biased region" description="Basic and acidic residues" evidence="1">
    <location>
        <begin position="255"/>
        <end position="267"/>
    </location>
</feature>
<feature type="compositionally biased region" description="Low complexity" evidence="1">
    <location>
        <begin position="207"/>
        <end position="225"/>
    </location>
</feature>